<proteinExistence type="predicted"/>
<protein>
    <submittedName>
        <fullName evidence="1">Uncharacterized protein</fullName>
    </submittedName>
</protein>
<dbReference type="Proteomes" id="UP000011592">
    <property type="component" value="Unassembled WGS sequence"/>
</dbReference>
<evidence type="ECO:0000313" key="1">
    <source>
        <dbReference type="EMBL" id="ELY83883.1"/>
    </source>
</evidence>
<keyword evidence="2" id="KW-1185">Reference proteome</keyword>
<name>L9ZFA9_9EURY</name>
<gene>
    <name evidence="1" type="ORF">C486_01599</name>
</gene>
<sequence>MSLPYKYLMMILWGHIDQTMSLKIQKKSSQFLTANTTHEIMIQVSEEKSDLVCSVMLIYWTPTIWRFFVHLENRFQENSPFAKEK</sequence>
<comment type="caution">
    <text evidence="1">The sequence shown here is derived from an EMBL/GenBank/DDBJ whole genome shotgun (WGS) entry which is preliminary data.</text>
</comment>
<dbReference type="AlphaFoldDB" id="L9ZFA9"/>
<reference evidence="1 2" key="1">
    <citation type="journal article" date="2014" name="PLoS Genet.">
        <title>Phylogenetically driven sequencing of extremely halophilic archaea reveals strategies for static and dynamic osmo-response.</title>
        <authorList>
            <person name="Becker E.A."/>
            <person name="Seitzer P.M."/>
            <person name="Tritt A."/>
            <person name="Larsen D."/>
            <person name="Krusor M."/>
            <person name="Yao A.I."/>
            <person name="Wu D."/>
            <person name="Madern D."/>
            <person name="Eisen J.A."/>
            <person name="Darling A.E."/>
            <person name="Facciotti M.T."/>
        </authorList>
    </citation>
    <scope>NUCLEOTIDE SEQUENCE [LARGE SCALE GENOMIC DNA]</scope>
    <source>
        <strain evidence="1 2">JCM 14663</strain>
    </source>
</reference>
<dbReference type="EMBL" id="AOIJ01000030">
    <property type="protein sequence ID" value="ELY83883.1"/>
    <property type="molecule type" value="Genomic_DNA"/>
</dbReference>
<organism evidence="1 2">
    <name type="scientific">Natrinema gari JCM 14663</name>
    <dbReference type="NCBI Taxonomy" id="1230459"/>
    <lineage>
        <taxon>Archaea</taxon>
        <taxon>Methanobacteriati</taxon>
        <taxon>Methanobacteriota</taxon>
        <taxon>Stenosarchaea group</taxon>
        <taxon>Halobacteria</taxon>
        <taxon>Halobacteriales</taxon>
        <taxon>Natrialbaceae</taxon>
        <taxon>Natrinema</taxon>
    </lineage>
</organism>
<evidence type="ECO:0000313" key="2">
    <source>
        <dbReference type="Proteomes" id="UP000011592"/>
    </source>
</evidence>
<accession>L9ZFA9</accession>